<gene>
    <name evidence="2" type="ORF">CKO43_06605</name>
</gene>
<keyword evidence="3" id="KW-1185">Reference proteome</keyword>
<dbReference type="Gene3D" id="3.40.50.720">
    <property type="entry name" value="NAD(P)-binding Rossmann-like Domain"/>
    <property type="match status" value="1"/>
</dbReference>
<protein>
    <submittedName>
        <fullName evidence="2">NAD(P)-dependent oxidoreductase</fullName>
    </submittedName>
</protein>
<evidence type="ECO:0000313" key="3">
    <source>
        <dbReference type="Proteomes" id="UP001041814"/>
    </source>
</evidence>
<dbReference type="EMBL" id="NRRU01000018">
    <property type="protein sequence ID" value="MBK1712450.1"/>
    <property type="molecule type" value="Genomic_DNA"/>
</dbReference>
<sequence>MPPPTLLIVGCGDVGVRVLEQLGGRWRVLALTSSPERRAALRALGAVPLVGDLDRPATLGRLAGLADRVLHLAPPPGQGDDDPRTRALLQALARSGRVHTLVYASTTGVYGDAGGARFDETRAVAPATDRARRRVDAEQQIRRYGRRHGVRVAILRVPGIYAADRAGGDPRERVRRGSPVLAAPHDPYTNHIHADDLARACVAALMRAAPQRCYHVCDDTELTMGAYYELVASLAGLPPPPRVSIEEARRTLGPMTLSFMGESRRLVNTRLKRELRLVLRYPSVVEGLAPWRPAP</sequence>
<accession>A0ABS1DS89</accession>
<dbReference type="InterPro" id="IPR051783">
    <property type="entry name" value="NAD(P)-dependent_oxidoreduct"/>
</dbReference>
<dbReference type="RefSeq" id="WP_200226386.1">
    <property type="nucleotide sequence ID" value="NZ_NRRT01000004.1"/>
</dbReference>
<evidence type="ECO:0000313" key="2">
    <source>
        <dbReference type="EMBL" id="MBK1712450.1"/>
    </source>
</evidence>
<comment type="caution">
    <text evidence="2">The sequence shown here is derived from an EMBL/GenBank/DDBJ whole genome shotgun (WGS) entry which is preliminary data.</text>
</comment>
<reference evidence="2" key="1">
    <citation type="submission" date="2017-08" db="EMBL/GenBank/DDBJ databases">
        <authorList>
            <person name="Imhoff J.F."/>
            <person name="Rahn T."/>
            <person name="Kuenzel S."/>
            <person name="Neulinger S.C."/>
        </authorList>
    </citation>
    <scope>NUCLEOTIDE SEQUENCE</scope>
    <source>
        <strain evidence="2">IM 151</strain>
    </source>
</reference>
<organism evidence="2 3">
    <name type="scientific">Rubrivivax gelatinosus</name>
    <name type="common">Rhodocyclus gelatinosus</name>
    <name type="synonym">Rhodopseudomonas gelatinosa</name>
    <dbReference type="NCBI Taxonomy" id="28068"/>
    <lineage>
        <taxon>Bacteria</taxon>
        <taxon>Pseudomonadati</taxon>
        <taxon>Pseudomonadota</taxon>
        <taxon>Betaproteobacteria</taxon>
        <taxon>Burkholderiales</taxon>
        <taxon>Sphaerotilaceae</taxon>
        <taxon>Rubrivivax</taxon>
    </lineage>
</organism>
<name>A0ABS1DS89_RUBGE</name>
<feature type="domain" description="NAD-dependent epimerase/dehydratase" evidence="1">
    <location>
        <begin position="16"/>
        <end position="209"/>
    </location>
</feature>
<dbReference type="Pfam" id="PF01370">
    <property type="entry name" value="Epimerase"/>
    <property type="match status" value="1"/>
</dbReference>
<dbReference type="SUPFAM" id="SSF51735">
    <property type="entry name" value="NAD(P)-binding Rossmann-fold domains"/>
    <property type="match status" value="1"/>
</dbReference>
<dbReference type="InterPro" id="IPR036291">
    <property type="entry name" value="NAD(P)-bd_dom_sf"/>
</dbReference>
<evidence type="ECO:0000259" key="1">
    <source>
        <dbReference type="Pfam" id="PF01370"/>
    </source>
</evidence>
<proteinExistence type="predicted"/>
<dbReference type="Proteomes" id="UP001041814">
    <property type="component" value="Unassembled WGS sequence"/>
</dbReference>
<dbReference type="PANTHER" id="PTHR48079:SF6">
    <property type="entry name" value="NAD(P)-BINDING DOMAIN-CONTAINING PROTEIN-RELATED"/>
    <property type="match status" value="1"/>
</dbReference>
<reference evidence="2" key="2">
    <citation type="journal article" date="2020" name="Microorganisms">
        <title>Osmotic Adaptation and Compatible Solute Biosynthesis of Phototrophic Bacteria as Revealed from Genome Analyses.</title>
        <authorList>
            <person name="Imhoff J.F."/>
            <person name="Rahn T."/>
            <person name="Kunzel S."/>
            <person name="Keller A."/>
            <person name="Neulinger S.C."/>
        </authorList>
    </citation>
    <scope>NUCLEOTIDE SEQUENCE</scope>
    <source>
        <strain evidence="2">IM 151</strain>
    </source>
</reference>
<dbReference type="InterPro" id="IPR001509">
    <property type="entry name" value="Epimerase_deHydtase"/>
</dbReference>
<dbReference type="PANTHER" id="PTHR48079">
    <property type="entry name" value="PROTEIN YEEZ"/>
    <property type="match status" value="1"/>
</dbReference>
<dbReference type="CDD" id="cd05266">
    <property type="entry name" value="SDR_a4"/>
    <property type="match status" value="1"/>
</dbReference>